<evidence type="ECO:0000256" key="14">
    <source>
        <dbReference type="ARBA" id="ARBA00025153"/>
    </source>
</evidence>
<dbReference type="CDD" id="cd01171">
    <property type="entry name" value="YXKO-related"/>
    <property type="match status" value="1"/>
</dbReference>
<comment type="catalytic activity">
    <reaction evidence="15 17 19">
        <text>(6S)-NADHX + ADP = AMP + phosphate + NADH + H(+)</text>
        <dbReference type="Rhea" id="RHEA:32223"/>
        <dbReference type="ChEBI" id="CHEBI:15378"/>
        <dbReference type="ChEBI" id="CHEBI:43474"/>
        <dbReference type="ChEBI" id="CHEBI:57945"/>
        <dbReference type="ChEBI" id="CHEBI:64074"/>
        <dbReference type="ChEBI" id="CHEBI:456215"/>
        <dbReference type="ChEBI" id="CHEBI:456216"/>
        <dbReference type="EC" id="4.2.1.136"/>
    </reaction>
</comment>
<dbReference type="GO" id="GO:0005524">
    <property type="term" value="F:ATP binding"/>
    <property type="evidence" value="ECO:0007669"/>
    <property type="project" value="UniProtKB-UniRule"/>
</dbReference>
<dbReference type="GO" id="GO:0046496">
    <property type="term" value="P:nicotinamide nucleotide metabolic process"/>
    <property type="evidence" value="ECO:0007669"/>
    <property type="project" value="UniProtKB-UniRule"/>
</dbReference>
<evidence type="ECO:0000256" key="12">
    <source>
        <dbReference type="ARBA" id="ARBA00023239"/>
    </source>
</evidence>
<feature type="binding site" evidence="17">
    <location>
        <position position="324"/>
    </location>
    <ligand>
        <name>(6S)-NADPHX</name>
        <dbReference type="ChEBI" id="CHEBI:64076"/>
    </ligand>
</feature>
<gene>
    <name evidence="18" type="primary">nnrE</name>
    <name evidence="17" type="synonym">nnrD</name>
    <name evidence="22" type="ORF">GCM10017083_17360</name>
</gene>
<feature type="binding site" evidence="18">
    <location>
        <position position="164"/>
    </location>
    <ligand>
        <name>K(+)</name>
        <dbReference type="ChEBI" id="CHEBI:29103"/>
    </ligand>
</feature>
<dbReference type="RefSeq" id="WP_189988539.1">
    <property type="nucleotide sequence ID" value="NZ_BMZS01000003.1"/>
</dbReference>
<comment type="caution">
    <text evidence="22">The sequence shown here is derived from an EMBL/GenBank/DDBJ whole genome shotgun (WGS) entry which is preliminary data.</text>
</comment>
<dbReference type="PANTHER" id="PTHR12592">
    <property type="entry name" value="ATP-DEPENDENT (S)-NAD(P)H-HYDRATE DEHYDRATASE FAMILY MEMBER"/>
    <property type="match status" value="1"/>
</dbReference>
<evidence type="ECO:0000256" key="6">
    <source>
        <dbReference type="ARBA" id="ARBA00022741"/>
    </source>
</evidence>
<evidence type="ECO:0000256" key="17">
    <source>
        <dbReference type="HAMAP-Rule" id="MF_01965"/>
    </source>
</evidence>
<dbReference type="HAMAP" id="MF_01966">
    <property type="entry name" value="NADHX_epimerase"/>
    <property type="match status" value="1"/>
</dbReference>
<comment type="catalytic activity">
    <reaction evidence="1 18 19">
        <text>(6R)-NADHX = (6S)-NADHX</text>
        <dbReference type="Rhea" id="RHEA:32215"/>
        <dbReference type="ChEBI" id="CHEBI:64074"/>
        <dbReference type="ChEBI" id="CHEBI:64075"/>
        <dbReference type="EC" id="5.1.99.6"/>
    </reaction>
</comment>
<comment type="similarity">
    <text evidence="4 19">In the C-terminal section; belongs to the NnrD/CARKD family.</text>
</comment>
<dbReference type="SUPFAM" id="SSF53613">
    <property type="entry name" value="Ribokinase-like"/>
    <property type="match status" value="1"/>
</dbReference>
<feature type="binding site" evidence="17">
    <location>
        <begin position="411"/>
        <end position="415"/>
    </location>
    <ligand>
        <name>AMP</name>
        <dbReference type="ChEBI" id="CHEBI:456215"/>
    </ligand>
</feature>
<reference evidence="22" key="1">
    <citation type="journal article" date="2014" name="Int. J. Syst. Evol. Microbiol.">
        <title>Complete genome sequence of Corynebacterium casei LMG S-19264T (=DSM 44701T), isolated from a smear-ripened cheese.</title>
        <authorList>
            <consortium name="US DOE Joint Genome Institute (JGI-PGF)"/>
            <person name="Walter F."/>
            <person name="Albersmeier A."/>
            <person name="Kalinowski J."/>
            <person name="Ruckert C."/>
        </authorList>
    </citation>
    <scope>NUCLEOTIDE SEQUENCE</scope>
    <source>
        <strain evidence="22">KCTC 42651</strain>
    </source>
</reference>
<evidence type="ECO:0000256" key="8">
    <source>
        <dbReference type="ARBA" id="ARBA00022857"/>
    </source>
</evidence>
<evidence type="ECO:0000256" key="11">
    <source>
        <dbReference type="ARBA" id="ARBA00023235"/>
    </source>
</evidence>
<proteinExistence type="inferred from homology"/>
<dbReference type="NCBIfam" id="TIGR00196">
    <property type="entry name" value="yjeF_cterm"/>
    <property type="match status" value="1"/>
</dbReference>
<keyword evidence="23" id="KW-1185">Reference proteome</keyword>
<dbReference type="PROSITE" id="PS51383">
    <property type="entry name" value="YJEF_C_3"/>
    <property type="match status" value="1"/>
</dbReference>
<keyword evidence="5 18" id="KW-0479">Metal-binding</keyword>
<keyword evidence="9 18" id="KW-0630">Potassium</keyword>
<dbReference type="EC" id="4.2.1.136" evidence="19"/>
<keyword evidence="11 18" id="KW-0413">Isomerase</keyword>
<comment type="caution">
    <text evidence="18">Lacks conserved residue(s) required for the propagation of feature annotation.</text>
</comment>
<evidence type="ECO:0000256" key="7">
    <source>
        <dbReference type="ARBA" id="ARBA00022840"/>
    </source>
</evidence>
<sequence length="495" mass="49937">MDVFPSGTEHLLTCAEMARADAYAVEHGVPGTTLMAHAGAAVATAIRRRYRPRPVLVLAGPGNNGGDGWVVARDLADHGWEVRIASLGDPAALKGDAAWARSLWNGPVESIHPHTLDGAGIVVDALFGAGLTRAVDGVAAEALRALADRVEAGSAVSVAVDVPSGVDGNTGVVRGVAARADLTVTFFRRKPGHLLLPGRALCGTVRVADIGIPEAVLGRIRPSTAVNGPAVWRAALGERLSSDHKYRRGHVVVVGGPMSGAARLAVGAARRAGVGLATAAVPHGATALFAGDSPGVIVREADGPQALARLLTDKRYSGIVIGPGLGGGDRPHALTAVALHAKRPLVLDADGLNTFDGRVGDLAASIAAPTVLTPHEGEFRRLFPAVHPSVAGKLAAARLSAHETGAVTLLKGADTVIASPDGRSVIVENAPPTLATAGSGDVLAGLIGGLLARGVPAFEAAAAGAWIHGEAARAAGSSVLAEDLVARIGPIAEAL</sequence>
<dbReference type="Proteomes" id="UP000630353">
    <property type="component" value="Unassembled WGS sequence"/>
</dbReference>
<evidence type="ECO:0000256" key="1">
    <source>
        <dbReference type="ARBA" id="ARBA00000013"/>
    </source>
</evidence>
<dbReference type="NCBIfam" id="TIGR00197">
    <property type="entry name" value="yjeF_nterm"/>
    <property type="match status" value="1"/>
</dbReference>
<feature type="binding site" evidence="17">
    <location>
        <position position="375"/>
    </location>
    <ligand>
        <name>(6S)-NADPHX</name>
        <dbReference type="ChEBI" id="CHEBI:64076"/>
    </ligand>
</feature>
<comment type="similarity">
    <text evidence="3 19">In the N-terminal section; belongs to the NnrE/AIBP family.</text>
</comment>
<dbReference type="InterPro" id="IPR030677">
    <property type="entry name" value="Nnr"/>
</dbReference>
<feature type="domain" description="YjeF C-terminal" evidence="20">
    <location>
        <begin position="228"/>
        <end position="495"/>
    </location>
</feature>
<evidence type="ECO:0000256" key="4">
    <source>
        <dbReference type="ARBA" id="ARBA00009524"/>
    </source>
</evidence>
<comment type="cofactor">
    <cofactor evidence="18 19">
        <name>K(+)</name>
        <dbReference type="ChEBI" id="CHEBI:29103"/>
    </cofactor>
    <text evidence="18 19">Binds 1 potassium ion per subunit.</text>
</comment>
<keyword evidence="10 17" id="KW-0520">NAD</keyword>
<comment type="function">
    <text evidence="17">Catalyzes the dehydration of the S-form of NAD(P)HX at the expense of ADP, which is converted to AMP. Together with NAD(P)HX epimerase, which catalyzes the epimerization of the S- and R-forms, the enzyme allows the repair of both epimers of NAD(P)HX, a damaged form of NAD(P)H that is a result of enzymatic or heat-dependent hydration.</text>
</comment>
<feature type="binding site" evidence="17">
    <location>
        <position position="440"/>
    </location>
    <ligand>
        <name>AMP</name>
        <dbReference type="ChEBI" id="CHEBI:456215"/>
    </ligand>
</feature>
<dbReference type="GO" id="GO:0052855">
    <property type="term" value="F:ADP-dependent NAD(P)H-hydrate dehydratase activity"/>
    <property type="evidence" value="ECO:0007669"/>
    <property type="project" value="UniProtKB-UniRule"/>
</dbReference>
<comment type="subunit">
    <text evidence="17">Homotetramer.</text>
</comment>
<evidence type="ECO:0000313" key="23">
    <source>
        <dbReference type="Proteomes" id="UP000630353"/>
    </source>
</evidence>
<keyword evidence="13" id="KW-0511">Multifunctional enzyme</keyword>
<evidence type="ECO:0000256" key="3">
    <source>
        <dbReference type="ARBA" id="ARBA00006001"/>
    </source>
</evidence>
<feature type="binding site" evidence="18">
    <location>
        <position position="124"/>
    </location>
    <ligand>
        <name>K(+)</name>
        <dbReference type="ChEBI" id="CHEBI:29103"/>
    </ligand>
</feature>
<dbReference type="PIRSF" id="PIRSF017184">
    <property type="entry name" value="Nnr"/>
    <property type="match status" value="1"/>
</dbReference>
<evidence type="ECO:0000256" key="9">
    <source>
        <dbReference type="ARBA" id="ARBA00022958"/>
    </source>
</evidence>
<dbReference type="SUPFAM" id="SSF64153">
    <property type="entry name" value="YjeF N-terminal domain-like"/>
    <property type="match status" value="1"/>
</dbReference>
<dbReference type="EMBL" id="BMZS01000003">
    <property type="protein sequence ID" value="GHD47234.1"/>
    <property type="molecule type" value="Genomic_DNA"/>
</dbReference>
<evidence type="ECO:0000256" key="5">
    <source>
        <dbReference type="ARBA" id="ARBA00022723"/>
    </source>
</evidence>
<dbReference type="PROSITE" id="PS51385">
    <property type="entry name" value="YJEF_N"/>
    <property type="match status" value="1"/>
</dbReference>
<comment type="similarity">
    <text evidence="17">Belongs to the NnrD/CARKD family.</text>
</comment>
<feature type="binding site" evidence="17">
    <location>
        <position position="441"/>
    </location>
    <ligand>
        <name>(6S)-NADPHX</name>
        <dbReference type="ChEBI" id="CHEBI:64076"/>
    </ligand>
</feature>
<accession>A0A918XQG6</accession>
<feature type="binding site" evidence="18">
    <location>
        <begin position="128"/>
        <end position="134"/>
    </location>
    <ligand>
        <name>(6S)-NADPHX</name>
        <dbReference type="ChEBI" id="CHEBI:64076"/>
    </ligand>
</feature>
<comment type="function">
    <text evidence="18">Catalyzes the epimerization of the S- and R-forms of NAD(P)HX, a damaged form of NAD(P)H that is a result of enzymatic or heat-dependent hydration. This is a prerequisite for the S-specific NAD(P)H-hydrate dehydratase to allow the repair of both epimers of NAD(P)HX.</text>
</comment>
<dbReference type="Pfam" id="PF03853">
    <property type="entry name" value="YjeF_N"/>
    <property type="match status" value="1"/>
</dbReference>
<keyword evidence="7 17" id="KW-0067">ATP-binding</keyword>
<evidence type="ECO:0000256" key="2">
    <source>
        <dbReference type="ARBA" id="ARBA00000909"/>
    </source>
</evidence>
<comment type="function">
    <text evidence="14 19">Bifunctional enzyme that catalyzes the epimerization of the S- and R-forms of NAD(P)HX and the dehydration of the S-form of NAD(P)HX at the expense of ADP, which is converted to AMP. This allows the repair of both epimers of NAD(P)HX, a damaged form of NAD(P)H that is a result of enzymatic or heat-dependent hydration.</text>
</comment>
<dbReference type="Gene3D" id="3.40.50.10260">
    <property type="entry name" value="YjeF N-terminal domain"/>
    <property type="match status" value="1"/>
</dbReference>
<feature type="domain" description="YjeF N-terminal" evidence="21">
    <location>
        <begin position="17"/>
        <end position="218"/>
    </location>
</feature>
<dbReference type="AlphaFoldDB" id="A0A918XQG6"/>
<comment type="catalytic activity">
    <reaction evidence="2 18 19">
        <text>(6R)-NADPHX = (6S)-NADPHX</text>
        <dbReference type="Rhea" id="RHEA:32227"/>
        <dbReference type="ChEBI" id="CHEBI:64076"/>
        <dbReference type="ChEBI" id="CHEBI:64077"/>
        <dbReference type="EC" id="5.1.99.6"/>
    </reaction>
</comment>
<comment type="similarity">
    <text evidence="18">Belongs to the NnrE/AIBP family.</text>
</comment>
<evidence type="ECO:0000256" key="10">
    <source>
        <dbReference type="ARBA" id="ARBA00023027"/>
    </source>
</evidence>
<dbReference type="GO" id="GO:0052856">
    <property type="term" value="F:NAD(P)HX epimerase activity"/>
    <property type="evidence" value="ECO:0007669"/>
    <property type="project" value="UniProtKB-UniRule"/>
</dbReference>
<dbReference type="InterPro" id="IPR029056">
    <property type="entry name" value="Ribokinase-like"/>
</dbReference>
<dbReference type="HAMAP" id="MF_01965">
    <property type="entry name" value="NADHX_dehydratase"/>
    <property type="match status" value="1"/>
</dbReference>
<dbReference type="EC" id="5.1.99.6" evidence="19"/>
<comment type="catalytic activity">
    <reaction evidence="16 17 19">
        <text>(6S)-NADPHX + ADP = AMP + phosphate + NADPH + H(+)</text>
        <dbReference type="Rhea" id="RHEA:32235"/>
        <dbReference type="ChEBI" id="CHEBI:15378"/>
        <dbReference type="ChEBI" id="CHEBI:43474"/>
        <dbReference type="ChEBI" id="CHEBI:57783"/>
        <dbReference type="ChEBI" id="CHEBI:64076"/>
        <dbReference type="ChEBI" id="CHEBI:456215"/>
        <dbReference type="ChEBI" id="CHEBI:456216"/>
        <dbReference type="EC" id="4.2.1.136"/>
    </reaction>
</comment>
<feature type="binding site" evidence="18">
    <location>
        <position position="161"/>
    </location>
    <ligand>
        <name>(6S)-NADPHX</name>
        <dbReference type="ChEBI" id="CHEBI:64076"/>
    </ligand>
</feature>
<dbReference type="InterPro" id="IPR036652">
    <property type="entry name" value="YjeF_N_dom_sf"/>
</dbReference>
<dbReference type="InterPro" id="IPR004443">
    <property type="entry name" value="YjeF_N_dom"/>
</dbReference>
<evidence type="ECO:0000256" key="19">
    <source>
        <dbReference type="PIRNR" id="PIRNR017184"/>
    </source>
</evidence>
<keyword evidence="12 17" id="KW-0456">Lyase</keyword>
<name>A0A918XQG6_9PROT</name>
<evidence type="ECO:0000256" key="18">
    <source>
        <dbReference type="HAMAP-Rule" id="MF_01966"/>
    </source>
</evidence>
<protein>
    <recommendedName>
        <fullName evidence="19">Bifunctional NAD(P)H-hydrate repair enzyme</fullName>
    </recommendedName>
    <alternativeName>
        <fullName evidence="19">Nicotinamide nucleotide repair protein</fullName>
    </alternativeName>
    <domain>
        <recommendedName>
            <fullName evidence="19">ADP-dependent (S)-NAD(P)H-hydrate dehydratase</fullName>
            <ecNumber evidence="19">4.2.1.136</ecNumber>
        </recommendedName>
        <alternativeName>
            <fullName evidence="19">ADP-dependent NAD(P)HX dehydratase</fullName>
        </alternativeName>
    </domain>
    <domain>
        <recommendedName>
            <fullName evidence="19">NAD(P)H-hydrate epimerase</fullName>
            <ecNumber evidence="19">5.1.99.6</ecNumber>
        </recommendedName>
    </domain>
</protein>
<dbReference type="InterPro" id="IPR000631">
    <property type="entry name" value="CARKD"/>
</dbReference>
<evidence type="ECO:0000256" key="16">
    <source>
        <dbReference type="ARBA" id="ARBA00049209"/>
    </source>
</evidence>
<dbReference type="PANTHER" id="PTHR12592:SF0">
    <property type="entry name" value="ATP-DEPENDENT (S)-NAD(P)H-HYDRATE DEHYDRATASE"/>
    <property type="match status" value="1"/>
</dbReference>
<reference evidence="22" key="2">
    <citation type="submission" date="2020-09" db="EMBL/GenBank/DDBJ databases">
        <authorList>
            <person name="Sun Q."/>
            <person name="Kim S."/>
        </authorList>
    </citation>
    <scope>NUCLEOTIDE SEQUENCE</scope>
    <source>
        <strain evidence="22">KCTC 42651</strain>
    </source>
</reference>
<feature type="binding site" evidence="18">
    <location>
        <begin position="63"/>
        <end position="67"/>
    </location>
    <ligand>
        <name>(6S)-NADPHX</name>
        <dbReference type="ChEBI" id="CHEBI:64076"/>
    </ligand>
</feature>
<dbReference type="Pfam" id="PF01256">
    <property type="entry name" value="Carb_kinase"/>
    <property type="match status" value="1"/>
</dbReference>
<organism evidence="22 23">
    <name type="scientific">Thalassobaculum fulvum</name>
    <dbReference type="NCBI Taxonomy" id="1633335"/>
    <lineage>
        <taxon>Bacteria</taxon>
        <taxon>Pseudomonadati</taxon>
        <taxon>Pseudomonadota</taxon>
        <taxon>Alphaproteobacteria</taxon>
        <taxon>Rhodospirillales</taxon>
        <taxon>Thalassobaculaceae</taxon>
        <taxon>Thalassobaculum</taxon>
    </lineage>
</organism>
<evidence type="ECO:0000256" key="13">
    <source>
        <dbReference type="ARBA" id="ARBA00023268"/>
    </source>
</evidence>
<dbReference type="Gene3D" id="3.40.1190.20">
    <property type="match status" value="1"/>
</dbReference>
<dbReference type="InterPro" id="IPR017953">
    <property type="entry name" value="Carbohydrate_kinase_pred_CS"/>
</dbReference>
<evidence type="ECO:0000313" key="22">
    <source>
        <dbReference type="EMBL" id="GHD47234.1"/>
    </source>
</evidence>
<keyword evidence="8 17" id="KW-0521">NADP</keyword>
<evidence type="ECO:0000259" key="20">
    <source>
        <dbReference type="PROSITE" id="PS51383"/>
    </source>
</evidence>
<feature type="binding site" evidence="18">
    <location>
        <position position="64"/>
    </location>
    <ligand>
        <name>K(+)</name>
        <dbReference type="ChEBI" id="CHEBI:29103"/>
    </ligand>
</feature>
<comment type="cofactor">
    <cofactor evidence="17">
        <name>Mg(2+)</name>
        <dbReference type="ChEBI" id="CHEBI:18420"/>
    </cofactor>
</comment>
<evidence type="ECO:0000256" key="15">
    <source>
        <dbReference type="ARBA" id="ARBA00048238"/>
    </source>
</evidence>
<keyword evidence="6 17" id="KW-0547">Nucleotide-binding</keyword>
<dbReference type="GO" id="GO:0110051">
    <property type="term" value="P:metabolite repair"/>
    <property type="evidence" value="ECO:0007669"/>
    <property type="project" value="TreeGrafter"/>
</dbReference>
<feature type="binding site" evidence="17">
    <location>
        <position position="261"/>
    </location>
    <ligand>
        <name>(6S)-NADPHX</name>
        <dbReference type="ChEBI" id="CHEBI:64076"/>
    </ligand>
</feature>
<dbReference type="GO" id="GO:0046872">
    <property type="term" value="F:metal ion binding"/>
    <property type="evidence" value="ECO:0007669"/>
    <property type="project" value="UniProtKB-UniRule"/>
</dbReference>
<evidence type="ECO:0000259" key="21">
    <source>
        <dbReference type="PROSITE" id="PS51385"/>
    </source>
</evidence>
<dbReference type="PROSITE" id="PS01050">
    <property type="entry name" value="YJEF_C_2"/>
    <property type="match status" value="1"/>
</dbReference>